<evidence type="ECO:0000256" key="2">
    <source>
        <dbReference type="ARBA" id="ARBA00022840"/>
    </source>
</evidence>
<dbReference type="GO" id="GO:0016887">
    <property type="term" value="F:ATP hydrolysis activity"/>
    <property type="evidence" value="ECO:0007669"/>
    <property type="project" value="InterPro"/>
</dbReference>
<dbReference type="AlphaFoldDB" id="A0A0D8IBT4"/>
<dbReference type="PANTHER" id="PTHR42794:SF2">
    <property type="entry name" value="ABC TRANSPORTER ATP-BINDING PROTEIN"/>
    <property type="match status" value="1"/>
</dbReference>
<dbReference type="GO" id="GO:0005524">
    <property type="term" value="F:ATP binding"/>
    <property type="evidence" value="ECO:0007669"/>
    <property type="project" value="UniProtKB-KW"/>
</dbReference>
<dbReference type="EMBL" id="CP009687">
    <property type="protein sequence ID" value="AKL96558.1"/>
    <property type="molecule type" value="Genomic_DNA"/>
</dbReference>
<keyword evidence="2" id="KW-0067">ATP-binding</keyword>
<dbReference type="RefSeq" id="WP_044824548.1">
    <property type="nucleotide sequence ID" value="NZ_CP009687.1"/>
</dbReference>
<dbReference type="SMART" id="SM00382">
    <property type="entry name" value="AAA"/>
    <property type="match status" value="1"/>
</dbReference>
<name>A0A0D8IBT4_9CLOT</name>
<keyword evidence="4" id="KW-1185">Reference proteome</keyword>
<dbReference type="CDD" id="cd03214">
    <property type="entry name" value="ABC_Iron-Siderophores_B12_Hemin"/>
    <property type="match status" value="1"/>
</dbReference>
<dbReference type="OrthoDB" id="9799337at2"/>
<organism evidence="3 4">
    <name type="scientific">Clostridium aceticum</name>
    <dbReference type="NCBI Taxonomy" id="84022"/>
    <lineage>
        <taxon>Bacteria</taxon>
        <taxon>Bacillati</taxon>
        <taxon>Bacillota</taxon>
        <taxon>Clostridia</taxon>
        <taxon>Eubacteriales</taxon>
        <taxon>Clostridiaceae</taxon>
        <taxon>Clostridium</taxon>
    </lineage>
</organism>
<dbReference type="PROSITE" id="PS50893">
    <property type="entry name" value="ABC_TRANSPORTER_2"/>
    <property type="match status" value="1"/>
</dbReference>
<evidence type="ECO:0000313" key="3">
    <source>
        <dbReference type="EMBL" id="AKL96558.1"/>
    </source>
</evidence>
<dbReference type="PATRIC" id="fig|84022.5.peg.3743"/>
<proteinExistence type="predicted"/>
<dbReference type="InterPro" id="IPR003593">
    <property type="entry name" value="AAA+_ATPase"/>
</dbReference>
<keyword evidence="1" id="KW-0547">Nucleotide-binding</keyword>
<protein>
    <submittedName>
        <fullName evidence="3">ABC-type cobalamin/Fe3+-siderophore transport system, ATpase component</fullName>
    </submittedName>
</protein>
<dbReference type="SUPFAM" id="SSF52540">
    <property type="entry name" value="P-loop containing nucleoside triphosphate hydrolases"/>
    <property type="match status" value="1"/>
</dbReference>
<sequence length="252" mass="27739">MLIMELSKIRISYENKEVLKDVSAVLRGGQLISVIGSNGVGKTTLIKAIAGLVKFQGSIEIKMEEGERISSKEIAYVPQIIPAFSDLTVFEMVLLGRVKDLSWKVEQAHLNEVTKVLNELELMALSCRSFSKLSEGEKQLVILAQALVSNPKVLLLDEPTSTLDIRHQLQVLNIAQSYSKTTGAITITALHDLALAARYSDYMILLNGGYSLKQGDPYSVVDPDLLEKAYKVEVEVGLSTRGYTTITPIRLS</sequence>
<gene>
    <name evidence="3" type="ORF">CACET_c31140</name>
</gene>
<dbReference type="Gene3D" id="3.40.50.300">
    <property type="entry name" value="P-loop containing nucleotide triphosphate hydrolases"/>
    <property type="match status" value="1"/>
</dbReference>
<dbReference type="Pfam" id="PF00005">
    <property type="entry name" value="ABC_tran"/>
    <property type="match status" value="1"/>
</dbReference>
<accession>A0A0D8IBT4</accession>
<evidence type="ECO:0000313" key="4">
    <source>
        <dbReference type="Proteomes" id="UP000035704"/>
    </source>
</evidence>
<evidence type="ECO:0000256" key="1">
    <source>
        <dbReference type="ARBA" id="ARBA00022741"/>
    </source>
</evidence>
<dbReference type="InterPro" id="IPR027417">
    <property type="entry name" value="P-loop_NTPase"/>
</dbReference>
<dbReference type="InterPro" id="IPR003439">
    <property type="entry name" value="ABC_transporter-like_ATP-bd"/>
</dbReference>
<dbReference type="Proteomes" id="UP000035704">
    <property type="component" value="Chromosome"/>
</dbReference>
<dbReference type="PANTHER" id="PTHR42794">
    <property type="entry name" value="HEMIN IMPORT ATP-BINDING PROTEIN HMUV"/>
    <property type="match status" value="1"/>
</dbReference>
<dbReference type="KEGG" id="cace:CACET_c31140"/>
<reference evidence="3 4" key="1">
    <citation type="submission" date="2014-10" db="EMBL/GenBank/DDBJ databases">
        <title>Genome sequence of Clostridium aceticum DSM 1496.</title>
        <authorList>
            <person name="Poehlein A."/>
            <person name="Schiel-Bengelsdorf B."/>
            <person name="Gottschalk G."/>
            <person name="Duerre P."/>
            <person name="Daniel R."/>
        </authorList>
    </citation>
    <scope>NUCLEOTIDE SEQUENCE [LARGE SCALE GENOMIC DNA]</scope>
    <source>
        <strain evidence="3 4">DSM 1496</strain>
    </source>
</reference>
<dbReference type="STRING" id="84022.CACET_c31140"/>